<reference evidence="8 9" key="1">
    <citation type="submission" date="2018-05" db="EMBL/GenBank/DDBJ databases">
        <title>Acuticoccus sediminis sp. nov., isolated from deep-sea sediment of Indian Ocean.</title>
        <authorList>
            <person name="Liu X."/>
            <person name="Lai Q."/>
            <person name="Du Y."/>
            <person name="Sun F."/>
            <person name="Zhang X."/>
            <person name="Wang S."/>
            <person name="Shao Z."/>
        </authorList>
    </citation>
    <scope>NUCLEOTIDE SEQUENCE [LARGE SCALE GENOMIC DNA]</scope>
    <source>
        <strain evidence="8 9">PTG4-2</strain>
    </source>
</reference>
<comment type="subcellular location">
    <subcellularLocation>
        <location evidence="1">Membrane</location>
        <topology evidence="1">Multi-pass membrane protein</topology>
    </subcellularLocation>
</comment>
<keyword evidence="3 6" id="KW-1133">Transmembrane helix</keyword>
<feature type="transmembrane region" description="Helical" evidence="6">
    <location>
        <begin position="381"/>
        <end position="402"/>
    </location>
</feature>
<comment type="caution">
    <text evidence="8">The sequence shown here is derived from an EMBL/GenBank/DDBJ whole genome shotgun (WGS) entry which is preliminary data.</text>
</comment>
<feature type="transmembrane region" description="Helical" evidence="6">
    <location>
        <begin position="355"/>
        <end position="375"/>
    </location>
</feature>
<feature type="transmembrane region" description="Helical" evidence="6">
    <location>
        <begin position="118"/>
        <end position="141"/>
    </location>
</feature>
<feature type="transmembrane region" description="Helical" evidence="6">
    <location>
        <begin position="324"/>
        <end position="348"/>
    </location>
</feature>
<evidence type="ECO:0000256" key="2">
    <source>
        <dbReference type="ARBA" id="ARBA00022692"/>
    </source>
</evidence>
<accession>A0A8B2NM84</accession>
<dbReference type="PANTHER" id="PTHR23508">
    <property type="entry name" value="CARBOXYLIC ACID TRANSPORTER PROTEIN HOMOLOG"/>
    <property type="match status" value="1"/>
</dbReference>
<proteinExistence type="predicted"/>
<dbReference type="EMBL" id="QHHQ01000013">
    <property type="protein sequence ID" value="RAH96384.1"/>
    <property type="molecule type" value="Genomic_DNA"/>
</dbReference>
<evidence type="ECO:0000256" key="3">
    <source>
        <dbReference type="ARBA" id="ARBA00022989"/>
    </source>
</evidence>
<feature type="transmembrane region" description="Helical" evidence="6">
    <location>
        <begin position="179"/>
        <end position="197"/>
    </location>
</feature>
<keyword evidence="9" id="KW-1185">Reference proteome</keyword>
<gene>
    <name evidence="8" type="ORF">DLJ53_32565</name>
</gene>
<feature type="transmembrane region" description="Helical" evidence="6">
    <location>
        <begin position="292"/>
        <end position="312"/>
    </location>
</feature>
<dbReference type="InterPro" id="IPR036259">
    <property type="entry name" value="MFS_trans_sf"/>
</dbReference>
<name>A0A8B2NM84_9HYPH</name>
<dbReference type="InterPro" id="IPR011701">
    <property type="entry name" value="MFS"/>
</dbReference>
<dbReference type="Pfam" id="PF07690">
    <property type="entry name" value="MFS_1"/>
    <property type="match status" value="1"/>
</dbReference>
<dbReference type="PANTHER" id="PTHR23508:SF10">
    <property type="entry name" value="CARBOXYLIC ACID TRANSPORTER PROTEIN HOMOLOG"/>
    <property type="match status" value="1"/>
</dbReference>
<dbReference type="Gene3D" id="1.20.1250.20">
    <property type="entry name" value="MFS general substrate transporter like domains"/>
    <property type="match status" value="2"/>
</dbReference>
<dbReference type="Proteomes" id="UP000249590">
    <property type="component" value="Unassembled WGS sequence"/>
</dbReference>
<feature type="domain" description="Major facilitator superfamily (MFS) profile" evidence="7">
    <location>
        <begin position="84"/>
        <end position="469"/>
    </location>
</feature>
<feature type="transmembrane region" description="Helical" evidence="6">
    <location>
        <begin position="409"/>
        <end position="432"/>
    </location>
</feature>
<feature type="transmembrane region" description="Helical" evidence="6">
    <location>
        <begin position="148"/>
        <end position="167"/>
    </location>
</feature>
<feature type="region of interest" description="Disordered" evidence="5">
    <location>
        <begin position="479"/>
        <end position="502"/>
    </location>
</feature>
<feature type="transmembrane region" description="Helical" evidence="6">
    <location>
        <begin position="444"/>
        <end position="465"/>
    </location>
</feature>
<keyword evidence="4 6" id="KW-0472">Membrane</keyword>
<evidence type="ECO:0000256" key="1">
    <source>
        <dbReference type="ARBA" id="ARBA00004141"/>
    </source>
</evidence>
<feature type="transmembrane region" description="Helical" evidence="6">
    <location>
        <begin position="82"/>
        <end position="106"/>
    </location>
</feature>
<keyword evidence="2 6" id="KW-0812">Transmembrane</keyword>
<protein>
    <submittedName>
        <fullName evidence="8">MFS transporter</fullName>
    </submittedName>
</protein>
<evidence type="ECO:0000313" key="9">
    <source>
        <dbReference type="Proteomes" id="UP000249590"/>
    </source>
</evidence>
<dbReference type="PROSITE" id="PS50850">
    <property type="entry name" value="MFS"/>
    <property type="match status" value="1"/>
</dbReference>
<feature type="transmembrane region" description="Helical" evidence="6">
    <location>
        <begin position="239"/>
        <end position="258"/>
    </location>
</feature>
<feature type="transmembrane region" description="Helical" evidence="6">
    <location>
        <begin position="209"/>
        <end position="233"/>
    </location>
</feature>
<organism evidence="8 9">
    <name type="scientific">Acuticoccus sediminis</name>
    <dbReference type="NCBI Taxonomy" id="2184697"/>
    <lineage>
        <taxon>Bacteria</taxon>
        <taxon>Pseudomonadati</taxon>
        <taxon>Pseudomonadota</taxon>
        <taxon>Alphaproteobacteria</taxon>
        <taxon>Hyphomicrobiales</taxon>
        <taxon>Amorphaceae</taxon>
        <taxon>Acuticoccus</taxon>
    </lineage>
</organism>
<dbReference type="SUPFAM" id="SSF103473">
    <property type="entry name" value="MFS general substrate transporter"/>
    <property type="match status" value="1"/>
</dbReference>
<dbReference type="InterPro" id="IPR020846">
    <property type="entry name" value="MFS_dom"/>
</dbReference>
<evidence type="ECO:0000256" key="6">
    <source>
        <dbReference type="SAM" id="Phobius"/>
    </source>
</evidence>
<evidence type="ECO:0000256" key="4">
    <source>
        <dbReference type="ARBA" id="ARBA00023136"/>
    </source>
</evidence>
<dbReference type="AlphaFoldDB" id="A0A8B2NM84"/>
<evidence type="ECO:0000256" key="5">
    <source>
        <dbReference type="SAM" id="MobiDB-lite"/>
    </source>
</evidence>
<dbReference type="GO" id="GO:0005886">
    <property type="term" value="C:plasma membrane"/>
    <property type="evidence" value="ECO:0007669"/>
    <property type="project" value="TreeGrafter"/>
</dbReference>
<dbReference type="GO" id="GO:0046943">
    <property type="term" value="F:carboxylic acid transmembrane transporter activity"/>
    <property type="evidence" value="ECO:0007669"/>
    <property type="project" value="TreeGrafter"/>
</dbReference>
<evidence type="ECO:0000259" key="7">
    <source>
        <dbReference type="PROSITE" id="PS50850"/>
    </source>
</evidence>
<sequence>MPSARGQRPLAARLLIQLARLLRQLALPRRVLFGQSNGAAKRSGEAVSSSRFYQAIGPGRASRSRDIGQTEQDKMGPGRDRILLTGLVTACVAADGFDVFSIALAAPKIASAWGIDDAELGVVMSMDLIGMGVGAVVIGALADRLGRMRLLITSLVIVAIGMAAASICSDVPSLSIVRLLTGLGIGGLLTTGNSVIGQDASGRPRGLDIAIMISGFSLGAVLGAAASAGLQLVTDRWQAIFELGALATALLILPAAVLSRRRDEGTTAGFRNPLTRPAALQLFNPNTRRTTALLALAYIGQTFTFYFLMKWIPTLAENLGHSHAASAALLGSANIGGAAGAIVFGLVASRFALRPVVAASMVIAALLMAAMGFAAPSYSSLSFVVVVVAFFIVAGNAGLYALAAEGFPCALVGSGTGLVVGCGRLGAAAGPITGGVLLSAGWPLSWVTPAMACGCLAAALTISLLPRVDWQNESGGGIRHGLAGPGSQNSAGLAVETPARGA</sequence>
<evidence type="ECO:0000313" key="8">
    <source>
        <dbReference type="EMBL" id="RAH96384.1"/>
    </source>
</evidence>